<dbReference type="GO" id="GO:0016491">
    <property type="term" value="F:oxidoreductase activity"/>
    <property type="evidence" value="ECO:0007669"/>
    <property type="project" value="UniProtKB-KW"/>
</dbReference>
<evidence type="ECO:0000313" key="3">
    <source>
        <dbReference type="Proteomes" id="UP000256645"/>
    </source>
</evidence>
<accession>A0A3D8RHN5</accession>
<keyword evidence="3" id="KW-1185">Reference proteome</keyword>
<dbReference type="SUPFAM" id="SSF51905">
    <property type="entry name" value="FAD/NAD(P)-binding domain"/>
    <property type="match status" value="3"/>
</dbReference>
<gene>
    <name evidence="2" type="ORF">BP6252_07472</name>
</gene>
<dbReference type="Gene3D" id="3.50.50.60">
    <property type="entry name" value="FAD/NAD(P)-binding domain"/>
    <property type="match status" value="2"/>
</dbReference>
<comment type="similarity">
    <text evidence="1">Belongs to the FAD-binding monooxygenase family.</text>
</comment>
<dbReference type="STRING" id="1849047.A0A3D8RHN5"/>
<proteinExistence type="inferred from homology"/>
<protein>
    <submittedName>
        <fullName evidence="2">Uncharacterized protein</fullName>
    </submittedName>
</protein>
<name>A0A3D8RHN5_9HELO</name>
<dbReference type="PANTHER" id="PTHR42877:SF6">
    <property type="entry name" value="MONOOXYGENASE, PUTATIVE (AFU_ORTHOLOGUE AFUA_3G15050)-RELATED"/>
    <property type="match status" value="1"/>
</dbReference>
<comment type="caution">
    <text evidence="2">The sequence shown here is derived from an EMBL/GenBank/DDBJ whole genome shotgun (WGS) entry which is preliminary data.</text>
</comment>
<dbReference type="OrthoDB" id="74360at2759"/>
<dbReference type="Proteomes" id="UP000256645">
    <property type="component" value="Unassembled WGS sequence"/>
</dbReference>
<dbReference type="InterPro" id="IPR036188">
    <property type="entry name" value="FAD/NAD-bd_sf"/>
</dbReference>
<dbReference type="EMBL" id="PDLM01000007">
    <property type="protein sequence ID" value="RDW73565.1"/>
    <property type="molecule type" value="Genomic_DNA"/>
</dbReference>
<reference evidence="2 3" key="1">
    <citation type="journal article" date="2018" name="IMA Fungus">
        <title>IMA Genome-F 9: Draft genome sequence of Annulohypoxylon stygium, Aspergillus mulundensis, Berkeleyomyces basicola (syn. Thielaviopsis basicola), Ceratocystis smalleyi, two Cercospora beticola strains, Coleophoma cylindrospora, Fusarium fracticaudum, Phialophora cf. hyalina, and Morchella septimelata.</title>
        <authorList>
            <person name="Wingfield B.D."/>
            <person name="Bills G.F."/>
            <person name="Dong Y."/>
            <person name="Huang W."/>
            <person name="Nel W.J."/>
            <person name="Swalarsk-Parry B.S."/>
            <person name="Vaghefi N."/>
            <person name="Wilken P.M."/>
            <person name="An Z."/>
            <person name="de Beer Z.W."/>
            <person name="De Vos L."/>
            <person name="Chen L."/>
            <person name="Duong T.A."/>
            <person name="Gao Y."/>
            <person name="Hammerbacher A."/>
            <person name="Kikkert J.R."/>
            <person name="Li Y."/>
            <person name="Li H."/>
            <person name="Li K."/>
            <person name="Li Q."/>
            <person name="Liu X."/>
            <person name="Ma X."/>
            <person name="Naidoo K."/>
            <person name="Pethybridge S.J."/>
            <person name="Sun J."/>
            <person name="Steenkamp E.T."/>
            <person name="van der Nest M.A."/>
            <person name="van Wyk S."/>
            <person name="Wingfield M.J."/>
            <person name="Xiong C."/>
            <person name="Yue Q."/>
            <person name="Zhang X."/>
        </authorList>
    </citation>
    <scope>NUCLEOTIDE SEQUENCE [LARGE SCALE GENOMIC DNA]</scope>
    <source>
        <strain evidence="2 3">BP6252</strain>
    </source>
</reference>
<evidence type="ECO:0000256" key="1">
    <source>
        <dbReference type="ARBA" id="ARBA00010139"/>
    </source>
</evidence>
<dbReference type="InterPro" id="IPR051209">
    <property type="entry name" value="FAD-bind_Monooxygenase_sf"/>
</dbReference>
<dbReference type="PANTHER" id="PTHR42877">
    <property type="entry name" value="L-ORNITHINE N(5)-MONOOXYGENASE-RELATED"/>
    <property type="match status" value="1"/>
</dbReference>
<sequence length="502" mass="55866">MQYDSKEIALTKCKGGTWAENIYPGVRCDVPSHAYQLTFEPNPHWTEFYAEGAEIHKYYQSVAEKYNVTSPLKLRRQVVRAVWSEGDSCWHFDVKNLETGETVQDTADFFISAIGGLNEWAFPNIPGLQDVFEGHLRHSSNWDTEYDYTGKRVAVIGNGASGMQIVPNILPTVAHLEHYIDSKVWIRPTFRGGLISAAADNPGGVSYSTAQRAEFESDPAKYLAYRKDLETNFHGGFLGSILGSPENEATKAIWKKIMSDRVGGDANWLEKLVPDYAPGCKRPTPAPGYLEALLDPKTTFHSSPIVHATKTGLVTEDGKESKVDAIIATTGHANGFVPRFPIINHENVNLQEKWSTEGPIGFPETYLGIMAPEFPNYFFVMQANGNGAGGTVPLQCELSATYIAKAIRKVQSQSYSSLVPTDQATDDPNSIVNGYFDDKVTGDNCNSWFKQGKGNTRNLILWPGTAHHRLAIQRDPRWEDFAYSRRKGAEGNRFEYFGNGWT</sequence>
<dbReference type="AlphaFoldDB" id="A0A3D8RHN5"/>
<organism evidence="2 3">
    <name type="scientific">Coleophoma cylindrospora</name>
    <dbReference type="NCBI Taxonomy" id="1849047"/>
    <lineage>
        <taxon>Eukaryota</taxon>
        <taxon>Fungi</taxon>
        <taxon>Dikarya</taxon>
        <taxon>Ascomycota</taxon>
        <taxon>Pezizomycotina</taxon>
        <taxon>Leotiomycetes</taxon>
        <taxon>Helotiales</taxon>
        <taxon>Dermateaceae</taxon>
        <taxon>Coleophoma</taxon>
    </lineage>
</organism>
<evidence type="ECO:0000313" key="2">
    <source>
        <dbReference type="EMBL" id="RDW73565.1"/>
    </source>
</evidence>